<sequence>MDRYETDDAEEVIDRSVKPFGSGGAHITVPKRWIGAEVKVVRVSESDPSDGE</sequence>
<evidence type="ECO:0000313" key="1">
    <source>
        <dbReference type="EMBL" id="MFC7191373.1"/>
    </source>
</evidence>
<organism evidence="1 2">
    <name type="scientific">Halocatena marina</name>
    <dbReference type="NCBI Taxonomy" id="2934937"/>
    <lineage>
        <taxon>Archaea</taxon>
        <taxon>Methanobacteriati</taxon>
        <taxon>Methanobacteriota</taxon>
        <taxon>Stenosarchaea group</taxon>
        <taxon>Halobacteria</taxon>
        <taxon>Halobacteriales</taxon>
        <taxon>Natronomonadaceae</taxon>
        <taxon>Halocatena</taxon>
    </lineage>
</organism>
<proteinExistence type="predicted"/>
<accession>A0ABD5YPV4</accession>
<dbReference type="GeneID" id="76201101"/>
<dbReference type="RefSeq" id="WP_248909000.1">
    <property type="nucleotide sequence ID" value="NZ_CP109979.1"/>
</dbReference>
<dbReference type="NCBIfam" id="NF033496">
    <property type="entry name" value="DUF2080_fam_acc"/>
    <property type="match status" value="1"/>
</dbReference>
<dbReference type="EMBL" id="JBHTAX010000001">
    <property type="protein sequence ID" value="MFC7191373.1"/>
    <property type="molecule type" value="Genomic_DNA"/>
</dbReference>
<comment type="caution">
    <text evidence="1">The sequence shown here is derived from an EMBL/GenBank/DDBJ whole genome shotgun (WGS) entry which is preliminary data.</text>
</comment>
<dbReference type="Pfam" id="PF09853">
    <property type="entry name" value="DUF2080"/>
    <property type="match status" value="1"/>
</dbReference>
<reference evidence="1 2" key="1">
    <citation type="journal article" date="2019" name="Int. J. Syst. Evol. Microbiol.">
        <title>The Global Catalogue of Microorganisms (GCM) 10K type strain sequencing project: providing services to taxonomists for standard genome sequencing and annotation.</title>
        <authorList>
            <consortium name="The Broad Institute Genomics Platform"/>
            <consortium name="The Broad Institute Genome Sequencing Center for Infectious Disease"/>
            <person name="Wu L."/>
            <person name="Ma J."/>
        </authorList>
    </citation>
    <scope>NUCLEOTIDE SEQUENCE [LARGE SCALE GENOMIC DNA]</scope>
    <source>
        <strain evidence="1 2">RDMS1</strain>
    </source>
</reference>
<dbReference type="Proteomes" id="UP001596417">
    <property type="component" value="Unassembled WGS sequence"/>
</dbReference>
<gene>
    <name evidence="1" type="ORF">ACFQL7_17260</name>
</gene>
<dbReference type="AlphaFoldDB" id="A0ABD5YPV4"/>
<dbReference type="InterPro" id="IPR019205">
    <property type="entry name" value="DUF2080_transposon-encoded"/>
</dbReference>
<evidence type="ECO:0000313" key="2">
    <source>
        <dbReference type="Proteomes" id="UP001596417"/>
    </source>
</evidence>
<keyword evidence="2" id="KW-1185">Reference proteome</keyword>
<name>A0ABD5YPV4_9EURY</name>
<protein>
    <submittedName>
        <fullName evidence="1">DUF2080 family transposase-associated protein</fullName>
    </submittedName>
</protein>